<evidence type="ECO:0000313" key="2">
    <source>
        <dbReference type="EMBL" id="EER31444.1"/>
    </source>
</evidence>
<accession>C5MGI1</accession>
<reference evidence="2 3" key="1">
    <citation type="journal article" date="2009" name="Nature">
        <title>Evolution of pathogenicity and sexual reproduction in eight Candida genomes.</title>
        <authorList>
            <person name="Butler G."/>
            <person name="Rasmussen M.D."/>
            <person name="Lin M.F."/>
            <person name="Santos M.A."/>
            <person name="Sakthikumar S."/>
            <person name="Munro C.A."/>
            <person name="Rheinbay E."/>
            <person name="Grabherr M."/>
            <person name="Forche A."/>
            <person name="Reedy J.L."/>
            <person name="Agrafioti I."/>
            <person name="Arnaud M.B."/>
            <person name="Bates S."/>
            <person name="Brown A.J."/>
            <person name="Brunke S."/>
            <person name="Costanzo M.C."/>
            <person name="Fitzpatrick D.A."/>
            <person name="de Groot P.W."/>
            <person name="Harris D."/>
            <person name="Hoyer L.L."/>
            <person name="Hube B."/>
            <person name="Klis F.M."/>
            <person name="Kodira C."/>
            <person name="Lennard N."/>
            <person name="Logue M.E."/>
            <person name="Martin R."/>
            <person name="Neiman A.M."/>
            <person name="Nikolaou E."/>
            <person name="Quail M.A."/>
            <person name="Quinn J."/>
            <person name="Santos M.C."/>
            <person name="Schmitzberger F.F."/>
            <person name="Sherlock G."/>
            <person name="Shah P."/>
            <person name="Silverstein K.A."/>
            <person name="Skrzypek M.S."/>
            <person name="Soll D."/>
            <person name="Staggs R."/>
            <person name="Stansfield I."/>
            <person name="Stumpf M.P."/>
            <person name="Sudbery P.E."/>
            <person name="Srikantha T."/>
            <person name="Zeng Q."/>
            <person name="Berman J."/>
            <person name="Berriman M."/>
            <person name="Heitman J."/>
            <person name="Gow N.A."/>
            <person name="Lorenz M.C."/>
            <person name="Birren B.W."/>
            <person name="Kellis M."/>
            <person name="Cuomo C.A."/>
        </authorList>
    </citation>
    <scope>NUCLEOTIDE SEQUENCE [LARGE SCALE GENOMIC DNA]</scope>
    <source>
        <strain evidence="3">ATCC MYA-3404 / T1</strain>
    </source>
</reference>
<dbReference type="RefSeq" id="XP_002550876.1">
    <property type="nucleotide sequence ID" value="XM_002550830.1"/>
</dbReference>
<keyword evidence="1" id="KW-0732">Signal</keyword>
<dbReference type="HOGENOM" id="CLU_997480_0_0_1"/>
<protein>
    <recommendedName>
        <fullName evidence="4">Sushi domain-containing protein</fullName>
    </recommendedName>
</protein>
<evidence type="ECO:0000256" key="1">
    <source>
        <dbReference type="SAM" id="SignalP"/>
    </source>
</evidence>
<feature type="chain" id="PRO_5002955615" description="Sushi domain-containing protein" evidence="1">
    <location>
        <begin position="18"/>
        <end position="279"/>
    </location>
</feature>
<dbReference type="KEGG" id="ctp:CTRG_05174"/>
<keyword evidence="3" id="KW-1185">Reference proteome</keyword>
<evidence type="ECO:0008006" key="4">
    <source>
        <dbReference type="Google" id="ProtNLM"/>
    </source>
</evidence>
<evidence type="ECO:0000313" key="3">
    <source>
        <dbReference type="Proteomes" id="UP000002037"/>
    </source>
</evidence>
<dbReference type="EMBL" id="GG692401">
    <property type="protein sequence ID" value="EER31444.1"/>
    <property type="molecule type" value="Genomic_DNA"/>
</dbReference>
<dbReference type="AlphaFoldDB" id="C5MGI1"/>
<dbReference type="Proteomes" id="UP000002037">
    <property type="component" value="Unassembled WGS sequence"/>
</dbReference>
<dbReference type="VEuPathDB" id="FungiDB:CTRG_05174"/>
<proteinExistence type="predicted"/>
<sequence length="279" mass="30363">MITYYLLLLSSLKFCFSLTFTKSLITGGPFTTAPPPGIAVSDTCLVTIYDGTIPETFTLIPCPSDVSNIPNGCTYTRSKTLCPPMDHCAWINNPESSLICDTTDCFPWGASGAEPTYFCSGTWEAPTFGIPCVETIITSSVFTRYYTSYITHSECISTPTTNSNNVPTSKSITGTFATSTRTLSNGCLEISKQYFDVIEFSTTCPDSDPTPTLLTTSIPPECTNYEESVYCPDYCVTYIKYHGSDGFIGLGKGTICEPNGTSCDFITTEETPCFICTKQ</sequence>
<feature type="signal peptide" evidence="1">
    <location>
        <begin position="1"/>
        <end position="17"/>
    </location>
</feature>
<dbReference type="GeneID" id="8299330"/>
<name>C5MGI1_CANTT</name>
<gene>
    <name evidence="2" type="ORF">CTRG_05174</name>
</gene>
<organism evidence="2 3">
    <name type="scientific">Candida tropicalis (strain ATCC MYA-3404 / T1)</name>
    <name type="common">Yeast</name>
    <dbReference type="NCBI Taxonomy" id="294747"/>
    <lineage>
        <taxon>Eukaryota</taxon>
        <taxon>Fungi</taxon>
        <taxon>Dikarya</taxon>
        <taxon>Ascomycota</taxon>
        <taxon>Saccharomycotina</taxon>
        <taxon>Pichiomycetes</taxon>
        <taxon>Debaryomycetaceae</taxon>
        <taxon>Candida/Lodderomyces clade</taxon>
        <taxon>Candida</taxon>
    </lineage>
</organism>